<keyword evidence="4 6" id="KW-0472">Membrane</keyword>
<dbReference type="InterPro" id="IPR052337">
    <property type="entry name" value="SAT4-like"/>
</dbReference>
<proteinExistence type="inferred from homology"/>
<evidence type="ECO:0000256" key="6">
    <source>
        <dbReference type="SAM" id="Phobius"/>
    </source>
</evidence>
<dbReference type="Pfam" id="PF20684">
    <property type="entry name" value="Fung_rhodopsin"/>
    <property type="match status" value="1"/>
</dbReference>
<evidence type="ECO:0000256" key="5">
    <source>
        <dbReference type="ARBA" id="ARBA00038359"/>
    </source>
</evidence>
<evidence type="ECO:0000256" key="4">
    <source>
        <dbReference type="ARBA" id="ARBA00023136"/>
    </source>
</evidence>
<feature type="transmembrane region" description="Helical" evidence="6">
    <location>
        <begin position="14"/>
        <end position="38"/>
    </location>
</feature>
<feature type="domain" description="Rhodopsin" evidence="7">
    <location>
        <begin position="35"/>
        <end position="276"/>
    </location>
</feature>
<name>A0ABR4PLJ3_9HELO</name>
<dbReference type="EMBL" id="JBFCZG010000003">
    <property type="protein sequence ID" value="KAL3424203.1"/>
    <property type="molecule type" value="Genomic_DNA"/>
</dbReference>
<sequence length="343" mass="37425">MSILPRTALDSPQAAVVTASLVVLSVVSFIAVSCRLFARLRISCNAGFDDFLLVVALGFLIIFDIYICSELLNRLKVVEYNQSLAAVASLLQSEVVAMVIYCIATAATRISVLLQYLRFLSGHKTKWACWIMMGISMIYSCYSGVTSAIAFRCFADHEFLPEPTLGHQCQGIKRIWLASGVSNIVISLLILSIPIPAIVHLQVSMKQKLAVLAVFTVGALVCVITIFRLRAYVQWKAALSDQIGLAKSAETALWTHAELSSSIICASLPGIKPIFQICCGVQRKSLGTHEVAEMKMGLLNMMVKKEELDAEKGVGLGVMKLSAPPPVLLIKKAIGFECHNVYR</sequence>
<evidence type="ECO:0000256" key="1">
    <source>
        <dbReference type="ARBA" id="ARBA00004141"/>
    </source>
</evidence>
<reference evidence="8 9" key="1">
    <citation type="submission" date="2024-06" db="EMBL/GenBank/DDBJ databases">
        <title>Complete genome of Phlyctema vagabunda strain 19-DSS-EL-015.</title>
        <authorList>
            <person name="Fiorenzani C."/>
        </authorList>
    </citation>
    <scope>NUCLEOTIDE SEQUENCE [LARGE SCALE GENOMIC DNA]</scope>
    <source>
        <strain evidence="8 9">19-DSS-EL-015</strain>
    </source>
</reference>
<comment type="subcellular location">
    <subcellularLocation>
        <location evidence="1">Membrane</location>
        <topology evidence="1">Multi-pass membrane protein</topology>
    </subcellularLocation>
</comment>
<protein>
    <submittedName>
        <fullName evidence="8">Histone deacetylase</fullName>
    </submittedName>
</protein>
<keyword evidence="2 6" id="KW-0812">Transmembrane</keyword>
<comment type="similarity">
    <text evidence="5">Belongs to the SAT4 family.</text>
</comment>
<feature type="transmembrane region" description="Helical" evidence="6">
    <location>
        <begin position="127"/>
        <end position="155"/>
    </location>
</feature>
<feature type="transmembrane region" description="Helical" evidence="6">
    <location>
        <begin position="175"/>
        <end position="197"/>
    </location>
</feature>
<evidence type="ECO:0000313" key="8">
    <source>
        <dbReference type="EMBL" id="KAL3424203.1"/>
    </source>
</evidence>
<dbReference type="PANTHER" id="PTHR33048:SF47">
    <property type="entry name" value="INTEGRAL MEMBRANE PROTEIN-RELATED"/>
    <property type="match status" value="1"/>
</dbReference>
<evidence type="ECO:0000256" key="2">
    <source>
        <dbReference type="ARBA" id="ARBA00022692"/>
    </source>
</evidence>
<comment type="caution">
    <text evidence="8">The sequence shown here is derived from an EMBL/GenBank/DDBJ whole genome shotgun (WGS) entry which is preliminary data.</text>
</comment>
<dbReference type="PROSITE" id="PS51257">
    <property type="entry name" value="PROKAR_LIPOPROTEIN"/>
    <property type="match status" value="1"/>
</dbReference>
<dbReference type="PANTHER" id="PTHR33048">
    <property type="entry name" value="PTH11-LIKE INTEGRAL MEMBRANE PROTEIN (AFU_ORTHOLOGUE AFUA_5G11245)"/>
    <property type="match status" value="1"/>
</dbReference>
<feature type="transmembrane region" description="Helical" evidence="6">
    <location>
        <begin position="50"/>
        <end position="72"/>
    </location>
</feature>
<dbReference type="InterPro" id="IPR049326">
    <property type="entry name" value="Rhodopsin_dom_fungi"/>
</dbReference>
<accession>A0ABR4PLJ3</accession>
<evidence type="ECO:0000313" key="9">
    <source>
        <dbReference type="Proteomes" id="UP001629113"/>
    </source>
</evidence>
<gene>
    <name evidence="8" type="ORF">PVAG01_03484</name>
</gene>
<organism evidence="8 9">
    <name type="scientific">Phlyctema vagabunda</name>
    <dbReference type="NCBI Taxonomy" id="108571"/>
    <lineage>
        <taxon>Eukaryota</taxon>
        <taxon>Fungi</taxon>
        <taxon>Dikarya</taxon>
        <taxon>Ascomycota</taxon>
        <taxon>Pezizomycotina</taxon>
        <taxon>Leotiomycetes</taxon>
        <taxon>Helotiales</taxon>
        <taxon>Dermateaceae</taxon>
        <taxon>Phlyctema</taxon>
    </lineage>
</organism>
<evidence type="ECO:0000259" key="7">
    <source>
        <dbReference type="Pfam" id="PF20684"/>
    </source>
</evidence>
<keyword evidence="9" id="KW-1185">Reference proteome</keyword>
<dbReference type="Proteomes" id="UP001629113">
    <property type="component" value="Unassembled WGS sequence"/>
</dbReference>
<evidence type="ECO:0000256" key="3">
    <source>
        <dbReference type="ARBA" id="ARBA00022989"/>
    </source>
</evidence>
<feature type="transmembrane region" description="Helical" evidence="6">
    <location>
        <begin position="84"/>
        <end position="106"/>
    </location>
</feature>
<feature type="transmembrane region" description="Helical" evidence="6">
    <location>
        <begin position="209"/>
        <end position="229"/>
    </location>
</feature>
<keyword evidence="3 6" id="KW-1133">Transmembrane helix</keyword>